<evidence type="ECO:0000256" key="1">
    <source>
        <dbReference type="SAM" id="Phobius"/>
    </source>
</evidence>
<dbReference type="Proteomes" id="UP000032668">
    <property type="component" value="Unassembled WGS sequence"/>
</dbReference>
<dbReference type="RefSeq" id="WP_048878430.1">
    <property type="nucleotide sequence ID" value="NZ_BANC01000035.1"/>
</dbReference>
<keyword evidence="1" id="KW-1133">Transmembrane helix</keyword>
<keyword evidence="1" id="KW-0812">Transmembrane</keyword>
<keyword evidence="3" id="KW-1185">Reference proteome</keyword>
<dbReference type="AlphaFoldDB" id="A0A0D6PFK5"/>
<keyword evidence="1" id="KW-0472">Membrane</keyword>
<name>A0A0D6PFK5_9PROT</name>
<reference evidence="2 3" key="1">
    <citation type="submission" date="2012-11" db="EMBL/GenBank/DDBJ databases">
        <title>Whole genome sequence of Acidocella aminolytica 101 = DSM 11237.</title>
        <authorList>
            <person name="Azuma Y."/>
            <person name="Higashiura N."/>
            <person name="Hirakawa H."/>
            <person name="Matsushita K."/>
        </authorList>
    </citation>
    <scope>NUCLEOTIDE SEQUENCE [LARGE SCALE GENOMIC DNA]</scope>
    <source>
        <strain evidence="3">101 / DSM 11237</strain>
    </source>
</reference>
<dbReference type="OrthoDB" id="10007206at2"/>
<accession>A0A0D6PFK5</accession>
<dbReference type="STRING" id="1120923.SAMN02746095_02089"/>
<proteinExistence type="predicted"/>
<feature type="transmembrane region" description="Helical" evidence="1">
    <location>
        <begin position="50"/>
        <end position="73"/>
    </location>
</feature>
<protein>
    <submittedName>
        <fullName evidence="2">Uncharacterized protein</fullName>
    </submittedName>
</protein>
<organism evidence="2 3">
    <name type="scientific">Acidocella aminolytica 101 = DSM 11237</name>
    <dbReference type="NCBI Taxonomy" id="1120923"/>
    <lineage>
        <taxon>Bacteria</taxon>
        <taxon>Pseudomonadati</taxon>
        <taxon>Pseudomonadota</taxon>
        <taxon>Alphaproteobacteria</taxon>
        <taxon>Acetobacterales</taxon>
        <taxon>Acidocellaceae</taxon>
        <taxon>Acidocella</taxon>
    </lineage>
</organism>
<evidence type="ECO:0000313" key="3">
    <source>
        <dbReference type="Proteomes" id="UP000032668"/>
    </source>
</evidence>
<dbReference type="EMBL" id="BANC01000035">
    <property type="protein sequence ID" value="GAN79998.1"/>
    <property type="molecule type" value="Genomic_DNA"/>
</dbReference>
<evidence type="ECO:0000313" key="2">
    <source>
        <dbReference type="EMBL" id="GAN79998.1"/>
    </source>
</evidence>
<comment type="caution">
    <text evidence="2">The sequence shown here is derived from an EMBL/GenBank/DDBJ whole genome shotgun (WGS) entry which is preliminary data.</text>
</comment>
<gene>
    <name evidence="2" type="ORF">Aam_035_005</name>
</gene>
<sequence>MSLARRASFIGKSTALWVAMAVCVLCAALGALGFFTAAFFIWVSGHLGPAAAACICGVALLVVAGLVALGVSLTLRRMNSRQPSLAEDALGVLMLGLRFATLVVRRDPRKAIMAAVIAGALAEYFTSSRPTKD</sequence>
<feature type="transmembrane region" description="Helical" evidence="1">
    <location>
        <begin position="15"/>
        <end position="44"/>
    </location>
</feature>